<reference evidence="2" key="1">
    <citation type="submission" date="2021-01" db="EMBL/GenBank/DDBJ databases">
        <authorList>
            <person name="Kaushik A."/>
        </authorList>
    </citation>
    <scope>NUCLEOTIDE SEQUENCE</scope>
    <source>
        <strain evidence="2">AG1-1C</strain>
    </source>
</reference>
<dbReference type="PANTHER" id="PTHR44167:SF24">
    <property type="entry name" value="SERINE_THREONINE-PROTEIN KINASE CHK2"/>
    <property type="match status" value="1"/>
</dbReference>
<accession>A0A8H2WAE5</accession>
<dbReference type="SMART" id="SM00220">
    <property type="entry name" value="S_TKc"/>
    <property type="match status" value="1"/>
</dbReference>
<gene>
    <name evidence="2" type="ORF">RDB_LOCUS7046</name>
</gene>
<dbReference type="Proteomes" id="UP000663846">
    <property type="component" value="Unassembled WGS sequence"/>
</dbReference>
<dbReference type="PANTHER" id="PTHR44167">
    <property type="entry name" value="OVARIAN-SPECIFIC SERINE/THREONINE-PROTEIN KINASE LOK-RELATED"/>
    <property type="match status" value="1"/>
</dbReference>
<dbReference type="AlphaFoldDB" id="A0A8H2WAE5"/>
<dbReference type="GO" id="GO:0005634">
    <property type="term" value="C:nucleus"/>
    <property type="evidence" value="ECO:0007669"/>
    <property type="project" value="TreeGrafter"/>
</dbReference>
<dbReference type="GO" id="GO:0004674">
    <property type="term" value="F:protein serine/threonine kinase activity"/>
    <property type="evidence" value="ECO:0007669"/>
    <property type="project" value="TreeGrafter"/>
</dbReference>
<proteinExistence type="predicted"/>
<dbReference type="InterPro" id="IPR011009">
    <property type="entry name" value="Kinase-like_dom_sf"/>
</dbReference>
<dbReference type="PROSITE" id="PS50011">
    <property type="entry name" value="PROTEIN_KINASE_DOM"/>
    <property type="match status" value="1"/>
</dbReference>
<dbReference type="InterPro" id="IPR000719">
    <property type="entry name" value="Prot_kinase_dom"/>
</dbReference>
<protein>
    <recommendedName>
        <fullName evidence="1">Protein kinase domain-containing protein</fullName>
    </recommendedName>
</protein>
<organism evidence="2 3">
    <name type="scientific">Rhizoctonia solani</name>
    <dbReference type="NCBI Taxonomy" id="456999"/>
    <lineage>
        <taxon>Eukaryota</taxon>
        <taxon>Fungi</taxon>
        <taxon>Dikarya</taxon>
        <taxon>Basidiomycota</taxon>
        <taxon>Agaricomycotina</taxon>
        <taxon>Agaricomycetes</taxon>
        <taxon>Cantharellales</taxon>
        <taxon>Ceratobasidiaceae</taxon>
        <taxon>Rhizoctonia</taxon>
    </lineage>
</organism>
<dbReference type="Gene3D" id="1.10.510.10">
    <property type="entry name" value="Transferase(Phosphotransferase) domain 1"/>
    <property type="match status" value="1"/>
</dbReference>
<evidence type="ECO:0000313" key="3">
    <source>
        <dbReference type="Proteomes" id="UP000663846"/>
    </source>
</evidence>
<dbReference type="EMBL" id="CAJMWS010000041">
    <property type="protein sequence ID" value="CAE6346010.1"/>
    <property type="molecule type" value="Genomic_DNA"/>
</dbReference>
<feature type="domain" description="Protein kinase" evidence="1">
    <location>
        <begin position="49"/>
        <end position="333"/>
    </location>
</feature>
<comment type="caution">
    <text evidence="2">The sequence shown here is derived from an EMBL/GenBank/DDBJ whole genome shotgun (WGS) entry which is preliminary data.</text>
</comment>
<dbReference type="GO" id="GO:0005524">
    <property type="term" value="F:ATP binding"/>
    <property type="evidence" value="ECO:0007669"/>
    <property type="project" value="InterPro"/>
</dbReference>
<dbReference type="GO" id="GO:0044773">
    <property type="term" value="P:mitotic DNA damage checkpoint signaling"/>
    <property type="evidence" value="ECO:0007669"/>
    <property type="project" value="TreeGrafter"/>
</dbReference>
<evidence type="ECO:0000313" key="2">
    <source>
        <dbReference type="EMBL" id="CAE6346010.1"/>
    </source>
</evidence>
<sequence length="384" mass="44544">MPIDPDFIREEQAAIYAEASRTGVNDRWGLSSNEKLWAKNQPYLLEKGYQLRPRYRPGWVRSWEGTNRNPRACEDSLTISSFKIMDATRVRDGKRVIIKAFDTQATPNELPILQYLSTEAIQLDPRNHCACALDSFPVPDEDGWTFVVMETYHSLFVTPFETIGEVVELIRQLLEGLAFMQNLNLAHRDCASRNIVMKADEIFKSTPHPHPTYAFLTEDRRDFVRYHPRRNHSVKYYFIDFGLATLFPSYAERSLVVGADGRERDIPELSTPDTPYDPFKVDICIIGKLIWRDFYVKSSRSLYFLEPLVKRLIEVDPSERPTADEAFADFELIRETLEPRILARALDPNVFQRFMYSLSDGFHWTCNLFRQSVLRRQPAGISLA</sequence>
<dbReference type="SUPFAM" id="SSF56112">
    <property type="entry name" value="Protein kinase-like (PK-like)"/>
    <property type="match status" value="1"/>
</dbReference>
<name>A0A8H2WAE5_9AGAM</name>
<evidence type="ECO:0000259" key="1">
    <source>
        <dbReference type="PROSITE" id="PS50011"/>
    </source>
</evidence>